<accession>A0A7W8IEJ6</accession>
<gene>
    <name evidence="2" type="ORF">HDF09_000375</name>
</gene>
<comment type="caution">
    <text evidence="2">The sequence shown here is derived from an EMBL/GenBank/DDBJ whole genome shotgun (WGS) entry which is preliminary data.</text>
</comment>
<feature type="compositionally biased region" description="Polar residues" evidence="1">
    <location>
        <begin position="359"/>
        <end position="368"/>
    </location>
</feature>
<dbReference type="AlphaFoldDB" id="A0A7W8IEJ6"/>
<feature type="compositionally biased region" description="Low complexity" evidence="1">
    <location>
        <begin position="339"/>
        <end position="350"/>
    </location>
</feature>
<feature type="region of interest" description="Disordered" evidence="1">
    <location>
        <begin position="134"/>
        <end position="155"/>
    </location>
</feature>
<feature type="compositionally biased region" description="Polar residues" evidence="1">
    <location>
        <begin position="524"/>
        <end position="552"/>
    </location>
</feature>
<feature type="region of interest" description="Disordered" evidence="1">
    <location>
        <begin position="320"/>
        <end position="375"/>
    </location>
</feature>
<reference evidence="2" key="1">
    <citation type="submission" date="2020-08" db="EMBL/GenBank/DDBJ databases">
        <title>Genomic Encyclopedia of Type Strains, Phase IV (KMG-V): Genome sequencing to study the core and pangenomes of soil and plant-associated prokaryotes.</title>
        <authorList>
            <person name="Whitman W."/>
        </authorList>
    </citation>
    <scope>NUCLEOTIDE SEQUENCE [LARGE SCALE GENOMIC DNA]</scope>
    <source>
        <strain evidence="2">M8UP27</strain>
    </source>
</reference>
<evidence type="ECO:0000256" key="1">
    <source>
        <dbReference type="SAM" id="MobiDB-lite"/>
    </source>
</evidence>
<dbReference type="Proteomes" id="UP000568106">
    <property type="component" value="Unassembled WGS sequence"/>
</dbReference>
<name>A0A7W8IEJ6_9BACT</name>
<protein>
    <recommendedName>
        <fullName evidence="4">Flagellar hook-length control protein FliK</fullName>
    </recommendedName>
</protein>
<keyword evidence="3" id="KW-1185">Reference proteome</keyword>
<feature type="region of interest" description="Disordered" evidence="1">
    <location>
        <begin position="517"/>
        <end position="592"/>
    </location>
</feature>
<feature type="compositionally biased region" description="Low complexity" evidence="1">
    <location>
        <begin position="414"/>
        <end position="423"/>
    </location>
</feature>
<evidence type="ECO:0008006" key="4">
    <source>
        <dbReference type="Google" id="ProtNLM"/>
    </source>
</evidence>
<sequence>MMSTAILMAMGAEQSGKQPAAHDVENSDGPTFAQTLDARVEISPAILGKDLGRDSTVVTLPEAPIGKTEPTTKNLVDAPDLAAGVKAKMFAGQLTSAQVESKDINVAKTAPLHPAIVAAPKVQKKEEEAEAQVAEPVVGTEENQTETPAAAQVAPATSLQTYGTIPLEQQAEGNQIQVPQVQTPVSPREALATGRTLEVAPEKKTATKTQAGDASQPVVTAKNGAVTVSPIADETKLTHGVGARVVVQIPNPIPVHAAVASALPVAIATPAASAAPAMPAATSNVALNVEGGKSGVGSGAASLSGGTSSGVAPAAADALGSSKNAAHGTKTSVSDRETTTAPGDPAATGKPDAKEERSQTTAANASGDTDTKVRTTGDAPAAAVHAVVSGGEVTSGSAATTLAGLTKLSGGEGSTSTAGSSNGLREQDSSGGVSRSMEPMPRTLSATPTALEVGIPDGTHGWLKVRAEMADGGVVNASVSAASPASQEMLHRELPSLTAYLQSEKVAVNTVVVHPTASADAESRGNSTGPESGNGQTPRQSHEGGQQQSSVKTAAKVAEDVTSYRGLHGVDEDGTSPLASHGSGGSWLSVRA</sequence>
<dbReference type="EMBL" id="JACHDY010000001">
    <property type="protein sequence ID" value="MBB5315725.1"/>
    <property type="molecule type" value="Genomic_DNA"/>
</dbReference>
<organism evidence="2 3">
    <name type="scientific">Tunturiibacter empetritectus</name>
    <dbReference type="NCBI Taxonomy" id="3069691"/>
    <lineage>
        <taxon>Bacteria</taxon>
        <taxon>Pseudomonadati</taxon>
        <taxon>Acidobacteriota</taxon>
        <taxon>Terriglobia</taxon>
        <taxon>Terriglobales</taxon>
        <taxon>Acidobacteriaceae</taxon>
        <taxon>Tunturiibacter</taxon>
    </lineage>
</organism>
<proteinExistence type="predicted"/>
<evidence type="ECO:0000313" key="2">
    <source>
        <dbReference type="EMBL" id="MBB5315725.1"/>
    </source>
</evidence>
<evidence type="ECO:0000313" key="3">
    <source>
        <dbReference type="Proteomes" id="UP000568106"/>
    </source>
</evidence>
<feature type="compositionally biased region" description="Polar residues" evidence="1">
    <location>
        <begin position="321"/>
        <end position="332"/>
    </location>
</feature>
<feature type="region of interest" description="Disordered" evidence="1">
    <location>
        <begin position="406"/>
        <end position="454"/>
    </location>
</feature>